<proteinExistence type="predicted"/>
<accession>A0A9Q0IRS9</accession>
<keyword evidence="3" id="KW-1185">Reference proteome</keyword>
<dbReference type="EMBL" id="JANIIK010000039">
    <property type="protein sequence ID" value="KAJ3608619.1"/>
    <property type="molecule type" value="Genomic_DNA"/>
</dbReference>
<evidence type="ECO:0000313" key="2">
    <source>
        <dbReference type="EMBL" id="KAJ3608619.1"/>
    </source>
</evidence>
<reference evidence="2" key="1">
    <citation type="submission" date="2022-07" db="EMBL/GenBank/DDBJ databases">
        <title>Chromosome-level genome of Muraenolepis orangiensis.</title>
        <authorList>
            <person name="Kim J."/>
        </authorList>
    </citation>
    <scope>NUCLEOTIDE SEQUENCE</scope>
    <source>
        <strain evidence="2">KU_S4_2022</strain>
        <tissue evidence="2">Muscle</tissue>
    </source>
</reference>
<feature type="compositionally biased region" description="Basic and acidic residues" evidence="1">
    <location>
        <begin position="397"/>
        <end position="410"/>
    </location>
</feature>
<protein>
    <submittedName>
        <fullName evidence="2">Uncharacterized protein</fullName>
    </submittedName>
</protein>
<feature type="region of interest" description="Disordered" evidence="1">
    <location>
        <begin position="259"/>
        <end position="288"/>
    </location>
</feature>
<dbReference type="OrthoDB" id="5877502at2759"/>
<evidence type="ECO:0000313" key="3">
    <source>
        <dbReference type="Proteomes" id="UP001148018"/>
    </source>
</evidence>
<feature type="compositionally biased region" description="Low complexity" evidence="1">
    <location>
        <begin position="425"/>
        <end position="434"/>
    </location>
</feature>
<name>A0A9Q0IRS9_9TELE</name>
<gene>
    <name evidence="2" type="ORF">NHX12_023151</name>
</gene>
<organism evidence="2 3">
    <name type="scientific">Muraenolepis orangiensis</name>
    <name type="common">Patagonian moray cod</name>
    <dbReference type="NCBI Taxonomy" id="630683"/>
    <lineage>
        <taxon>Eukaryota</taxon>
        <taxon>Metazoa</taxon>
        <taxon>Chordata</taxon>
        <taxon>Craniata</taxon>
        <taxon>Vertebrata</taxon>
        <taxon>Euteleostomi</taxon>
        <taxon>Actinopterygii</taxon>
        <taxon>Neopterygii</taxon>
        <taxon>Teleostei</taxon>
        <taxon>Neoteleostei</taxon>
        <taxon>Acanthomorphata</taxon>
        <taxon>Zeiogadaria</taxon>
        <taxon>Gadariae</taxon>
        <taxon>Gadiformes</taxon>
        <taxon>Muraenolepidoidei</taxon>
        <taxon>Muraenolepididae</taxon>
        <taxon>Muraenolepis</taxon>
    </lineage>
</organism>
<sequence>MSGTRAGTPNESLLYQSLKVYLDNKTRQQPIIGLNSVTECVKAGSGGQETLYLCEVCNSRMKRMDVRNHIMGTLHRYCYIKARHPDLATGWGQTVDVPKLAWPLLELASVLEKREGPGIVQVVQLDAMAFHAMGQNSAAGGLDYVVEYRSKEGGYWSCFLCHCCRVKCHRGDIIEHLTSSTHISNYLMEAYPECVEAMMGGLNGEKDLLQALARRVLEWPAHCGNQLSDKTYHWCIKMFSNGENWRSPARPKNTVCFKGSEAPHTPTTPTEGVEVESKQAAKKRRTGNDTAPVFKVSMPMTRGAFVLERVSFGVPQPAAAPPSEALAPNSHLDFGSMTVTVYKPPSPAPACATAPERHIEVGCPKAEESISVVIGRRVGMEEGCGTERYQHSYHGLDSCHVDPPNPEKKPQNLPDAPTRVLQHRPPTTEATGPPADAPDPPCSREAEADHVTPKTLSSSLFFSAQSDFRQKKKPVTFYYCTPNGQQQSIN</sequence>
<feature type="region of interest" description="Disordered" evidence="1">
    <location>
        <begin position="395"/>
        <end position="453"/>
    </location>
</feature>
<comment type="caution">
    <text evidence="2">The sequence shown here is derived from an EMBL/GenBank/DDBJ whole genome shotgun (WGS) entry which is preliminary data.</text>
</comment>
<dbReference type="Proteomes" id="UP001148018">
    <property type="component" value="Unassembled WGS sequence"/>
</dbReference>
<dbReference type="AlphaFoldDB" id="A0A9Q0IRS9"/>
<evidence type="ECO:0000256" key="1">
    <source>
        <dbReference type="SAM" id="MobiDB-lite"/>
    </source>
</evidence>
<feature type="compositionally biased region" description="Basic and acidic residues" evidence="1">
    <location>
        <begin position="442"/>
        <end position="452"/>
    </location>
</feature>